<comment type="function">
    <text evidence="7">Tyrosine protein phosphatase which functions as a dosage-dependent inducer of mitotic progression.</text>
</comment>
<proteinExistence type="inferred from homology"/>
<dbReference type="CDD" id="cd01530">
    <property type="entry name" value="Cdc25"/>
    <property type="match status" value="1"/>
</dbReference>
<dbReference type="GO" id="GO:0010256">
    <property type="term" value="P:endomembrane system organization"/>
    <property type="evidence" value="ECO:0007669"/>
    <property type="project" value="UniProtKB-ARBA"/>
</dbReference>
<dbReference type="InterPro" id="IPR001763">
    <property type="entry name" value="Rhodanese-like_dom"/>
</dbReference>
<dbReference type="PRINTS" id="PR00716">
    <property type="entry name" value="MPIPHPHTASE"/>
</dbReference>
<dbReference type="GO" id="GO:0032502">
    <property type="term" value="P:developmental process"/>
    <property type="evidence" value="ECO:0007669"/>
    <property type="project" value="UniProtKB-ARBA"/>
</dbReference>
<reference evidence="12 13" key="1">
    <citation type="journal article" date="2018" name="Gigascience">
        <title>Genomes of trombidid mites reveal novel predicted allergens and laterally-transferred genes associated with secondary metabolism.</title>
        <authorList>
            <person name="Dong X."/>
            <person name="Chaisiri K."/>
            <person name="Xia D."/>
            <person name="Armstrong S.D."/>
            <person name="Fang Y."/>
            <person name="Donnelly M.J."/>
            <person name="Kadowaki T."/>
            <person name="McGarry J.W."/>
            <person name="Darby A.C."/>
            <person name="Makepeace B.L."/>
        </authorList>
    </citation>
    <scope>NUCLEOTIDE SEQUENCE [LARGE SCALE GENOMIC DNA]</scope>
    <source>
        <strain evidence="12">UoL-WK</strain>
    </source>
</reference>
<dbReference type="PROSITE" id="PS50206">
    <property type="entry name" value="RHODANESE_3"/>
    <property type="match status" value="1"/>
</dbReference>
<dbReference type="PANTHER" id="PTHR10828">
    <property type="entry name" value="M-PHASE INDUCER PHOSPHATASE DUAL SPECIFICITY PHOSPHATASE CDC25"/>
    <property type="match status" value="1"/>
</dbReference>
<dbReference type="STRING" id="1965070.A0A443QQ14"/>
<evidence type="ECO:0000256" key="6">
    <source>
        <dbReference type="ARBA" id="ARBA00051722"/>
    </source>
</evidence>
<keyword evidence="5 7" id="KW-0131">Cell cycle</keyword>
<feature type="region of interest" description="Disordered" evidence="9">
    <location>
        <begin position="115"/>
        <end position="140"/>
    </location>
</feature>
<dbReference type="InterPro" id="IPR000751">
    <property type="entry name" value="MPI_Phosphatase"/>
</dbReference>
<dbReference type="GO" id="GO:0000086">
    <property type="term" value="P:G2/M transition of mitotic cell cycle"/>
    <property type="evidence" value="ECO:0007669"/>
    <property type="project" value="TreeGrafter"/>
</dbReference>
<keyword evidence="7" id="KW-0498">Mitosis</keyword>
<dbReference type="EC" id="3.1.3.48" evidence="7"/>
<dbReference type="GO" id="GO:0051301">
    <property type="term" value="P:cell division"/>
    <property type="evidence" value="ECO:0007669"/>
    <property type="project" value="UniProtKB-UniRule"/>
</dbReference>
<dbReference type="GO" id="GO:0005634">
    <property type="term" value="C:nucleus"/>
    <property type="evidence" value="ECO:0007669"/>
    <property type="project" value="TreeGrafter"/>
</dbReference>
<evidence type="ECO:0000313" key="12">
    <source>
        <dbReference type="EMBL" id="RWS05125.1"/>
    </source>
</evidence>
<dbReference type="FunFam" id="3.40.250.10:FF:000036">
    <property type="entry name" value="M-phase inducer phosphatase"/>
    <property type="match status" value="1"/>
</dbReference>
<keyword evidence="2 7" id="KW-0132">Cell division</keyword>
<sequence>MADLESKSTADECKNVVVVEQMQSECNHCEARFKSQIECLQKEIEEHVKTIVDLKKENEELRLALKQFEETKKTVATISSKAKRSEDSPMDDSPFLITIQNRMQDPILGFRKRAHLDSRSDENESPTTFGLPFRRPDSQRTPLSFQNKRYRLFTTNMNAMNIAAGGSKSESTIRTPESELNIMKAVQKADQDSNLIGDFTKPYALPLVHNSKHEDLKTISAETLAAVIRGEFRDQIFEYSIIDCRYPYEYEGGHIKGAKNIYLREHICEEFFNENKLSVDNGKRSVIIFHCEFSSERAPTMYRFLRSKDREVNTYPNLFHPEVYLLHGGYKSFYEKFKELCDPQQYLPMSSSDHKHLLRAFKSKSKSWTCERKAEIVASNCDSLQKQLP</sequence>
<reference evidence="12" key="2">
    <citation type="submission" date="2018-11" db="EMBL/GenBank/DDBJ databases">
        <title>Trombidioid mite genomics.</title>
        <authorList>
            <person name="Dong X."/>
        </authorList>
    </citation>
    <scope>NUCLEOTIDE SEQUENCE</scope>
    <source>
        <strain evidence="12">UoL-WK</strain>
    </source>
</reference>
<comment type="similarity">
    <text evidence="1 7">Belongs to the MPI phosphatase family.</text>
</comment>
<dbReference type="SUPFAM" id="SSF52821">
    <property type="entry name" value="Rhodanese/Cell cycle control phosphatase"/>
    <property type="match status" value="1"/>
</dbReference>
<dbReference type="OrthoDB" id="26523at2759"/>
<evidence type="ECO:0000313" key="11">
    <source>
        <dbReference type="EMBL" id="RWS04896.1"/>
    </source>
</evidence>
<keyword evidence="3 7" id="KW-0378">Hydrolase</keyword>
<evidence type="ECO:0000256" key="2">
    <source>
        <dbReference type="ARBA" id="ARBA00022618"/>
    </source>
</evidence>
<dbReference type="GO" id="GO:0110032">
    <property type="term" value="P:positive regulation of G2/MI transition of meiotic cell cycle"/>
    <property type="evidence" value="ECO:0007669"/>
    <property type="project" value="TreeGrafter"/>
</dbReference>
<comment type="catalytic activity">
    <reaction evidence="6 7">
        <text>O-phospho-L-tyrosyl-[protein] + H2O = L-tyrosyl-[protein] + phosphate</text>
        <dbReference type="Rhea" id="RHEA:10684"/>
        <dbReference type="Rhea" id="RHEA-COMP:10136"/>
        <dbReference type="Rhea" id="RHEA-COMP:20101"/>
        <dbReference type="ChEBI" id="CHEBI:15377"/>
        <dbReference type="ChEBI" id="CHEBI:43474"/>
        <dbReference type="ChEBI" id="CHEBI:46858"/>
        <dbReference type="ChEBI" id="CHEBI:61978"/>
        <dbReference type="EC" id="3.1.3.48"/>
    </reaction>
</comment>
<dbReference type="SMART" id="SM00450">
    <property type="entry name" value="RHOD"/>
    <property type="match status" value="1"/>
</dbReference>
<dbReference type="GO" id="GO:0009794">
    <property type="term" value="P:regulation of mitotic cell cycle, embryonic"/>
    <property type="evidence" value="ECO:0007669"/>
    <property type="project" value="UniProtKB-ARBA"/>
</dbReference>
<dbReference type="AlphaFoldDB" id="A0A443QQ14"/>
<dbReference type="GO" id="GO:0004725">
    <property type="term" value="F:protein tyrosine phosphatase activity"/>
    <property type="evidence" value="ECO:0007669"/>
    <property type="project" value="UniProtKB-UniRule"/>
</dbReference>
<evidence type="ECO:0000256" key="8">
    <source>
        <dbReference type="SAM" id="Coils"/>
    </source>
</evidence>
<evidence type="ECO:0000256" key="1">
    <source>
        <dbReference type="ARBA" id="ARBA00011065"/>
    </source>
</evidence>
<dbReference type="EMBL" id="NCKU01005194">
    <property type="protein sequence ID" value="RWS04896.1"/>
    <property type="molecule type" value="Genomic_DNA"/>
</dbReference>
<gene>
    <name evidence="11" type="ORF">B4U79_02139</name>
    <name evidence="12" type="ORF">B4U79_09629</name>
</gene>
<dbReference type="PANTHER" id="PTHR10828:SF17">
    <property type="entry name" value="PROTEIN-TYROSINE-PHOSPHATASE"/>
    <property type="match status" value="1"/>
</dbReference>
<dbReference type="GO" id="GO:0005737">
    <property type="term" value="C:cytoplasm"/>
    <property type="evidence" value="ECO:0007669"/>
    <property type="project" value="TreeGrafter"/>
</dbReference>
<dbReference type="EMBL" id="NCKU01005014">
    <property type="protein sequence ID" value="RWS05125.1"/>
    <property type="molecule type" value="Genomic_DNA"/>
</dbReference>
<dbReference type="Gene3D" id="3.40.250.10">
    <property type="entry name" value="Rhodanese-like domain"/>
    <property type="match status" value="1"/>
</dbReference>
<feature type="domain" description="Rhodanese" evidence="10">
    <location>
        <begin position="235"/>
        <end position="342"/>
    </location>
</feature>
<evidence type="ECO:0000256" key="5">
    <source>
        <dbReference type="ARBA" id="ARBA00023306"/>
    </source>
</evidence>
<accession>A0A443QQ14</accession>
<keyword evidence="4 7" id="KW-0904">Protein phosphatase</keyword>
<evidence type="ECO:0000256" key="9">
    <source>
        <dbReference type="SAM" id="MobiDB-lite"/>
    </source>
</evidence>
<keyword evidence="13" id="KW-1185">Reference proteome</keyword>
<organism evidence="12 13">
    <name type="scientific">Dinothrombium tinctorium</name>
    <dbReference type="NCBI Taxonomy" id="1965070"/>
    <lineage>
        <taxon>Eukaryota</taxon>
        <taxon>Metazoa</taxon>
        <taxon>Ecdysozoa</taxon>
        <taxon>Arthropoda</taxon>
        <taxon>Chelicerata</taxon>
        <taxon>Arachnida</taxon>
        <taxon>Acari</taxon>
        <taxon>Acariformes</taxon>
        <taxon>Trombidiformes</taxon>
        <taxon>Prostigmata</taxon>
        <taxon>Anystina</taxon>
        <taxon>Parasitengona</taxon>
        <taxon>Trombidioidea</taxon>
        <taxon>Trombidiidae</taxon>
        <taxon>Dinothrombium</taxon>
    </lineage>
</organism>
<dbReference type="InterPro" id="IPR036873">
    <property type="entry name" value="Rhodanese-like_dom_sf"/>
</dbReference>
<evidence type="ECO:0000256" key="4">
    <source>
        <dbReference type="ARBA" id="ARBA00022912"/>
    </source>
</evidence>
<feature type="coiled-coil region" evidence="8">
    <location>
        <begin position="30"/>
        <end position="74"/>
    </location>
</feature>
<dbReference type="Pfam" id="PF00581">
    <property type="entry name" value="Rhodanese"/>
    <property type="match status" value="1"/>
</dbReference>
<evidence type="ECO:0000256" key="3">
    <source>
        <dbReference type="ARBA" id="ARBA00022801"/>
    </source>
</evidence>
<evidence type="ECO:0000259" key="10">
    <source>
        <dbReference type="PROSITE" id="PS50206"/>
    </source>
</evidence>
<dbReference type="GO" id="GO:0010971">
    <property type="term" value="P:positive regulation of G2/M transition of mitotic cell cycle"/>
    <property type="evidence" value="ECO:0007669"/>
    <property type="project" value="TreeGrafter"/>
</dbReference>
<keyword evidence="8" id="KW-0175">Coiled coil</keyword>
<protein>
    <recommendedName>
        <fullName evidence="7">M-phase inducer phosphatase</fullName>
        <ecNumber evidence="7">3.1.3.48</ecNumber>
    </recommendedName>
</protein>
<evidence type="ECO:0000256" key="7">
    <source>
        <dbReference type="RuleBase" id="RU368028"/>
    </source>
</evidence>
<name>A0A443QQ14_9ACAR</name>
<dbReference type="Proteomes" id="UP000285301">
    <property type="component" value="Unassembled WGS sequence"/>
</dbReference>
<evidence type="ECO:0000313" key="13">
    <source>
        <dbReference type="Proteomes" id="UP000285301"/>
    </source>
</evidence>
<comment type="caution">
    <text evidence="12">The sequence shown here is derived from an EMBL/GenBank/DDBJ whole genome shotgun (WGS) entry which is preliminary data.</text>
</comment>